<protein>
    <submittedName>
        <fullName evidence="1">Cob(I)yrinic acid a,c-diamide adenosyltransferase</fullName>
    </submittedName>
</protein>
<dbReference type="PANTHER" id="PTHR46638:SF1">
    <property type="entry name" value="CORRINOID ADENOSYLTRANSFERASE"/>
    <property type="match status" value="1"/>
</dbReference>
<comment type="caution">
    <text evidence="1">The sequence shown here is derived from an EMBL/GenBank/DDBJ whole genome shotgun (WGS) entry which is preliminary data.</text>
</comment>
<dbReference type="GO" id="GO:0009236">
    <property type="term" value="P:cobalamin biosynthetic process"/>
    <property type="evidence" value="ECO:0007669"/>
    <property type="project" value="InterPro"/>
</dbReference>
<dbReference type="EMBL" id="PFPC01000050">
    <property type="protein sequence ID" value="PIZ89411.1"/>
    <property type="molecule type" value="Genomic_DNA"/>
</dbReference>
<dbReference type="GO" id="GO:0005524">
    <property type="term" value="F:ATP binding"/>
    <property type="evidence" value="ECO:0007669"/>
    <property type="project" value="InterPro"/>
</dbReference>
<dbReference type="InterPro" id="IPR003724">
    <property type="entry name" value="CblAdoTrfase_CobA"/>
</dbReference>
<gene>
    <name evidence="1" type="ORF">COX89_01735</name>
</gene>
<accession>A0A2M7UZK7</accession>
<feature type="non-terminal residue" evidence="1">
    <location>
        <position position="114"/>
    </location>
</feature>
<dbReference type="PANTHER" id="PTHR46638">
    <property type="entry name" value="CORRINOID ADENOSYLTRANSFERASE"/>
    <property type="match status" value="1"/>
</dbReference>
<dbReference type="AlphaFoldDB" id="A0A2M7UZK7"/>
<dbReference type="Pfam" id="PF02572">
    <property type="entry name" value="CobA_CobO_BtuR"/>
    <property type="match status" value="1"/>
</dbReference>
<dbReference type="SUPFAM" id="SSF52540">
    <property type="entry name" value="P-loop containing nucleoside triphosphate hydrolases"/>
    <property type="match status" value="1"/>
</dbReference>
<organism evidence="1 2">
    <name type="scientific">Candidatus Nealsonbacteria bacterium CG_4_10_14_0_2_um_filter_37_10</name>
    <dbReference type="NCBI Taxonomy" id="1974679"/>
    <lineage>
        <taxon>Bacteria</taxon>
        <taxon>Candidatus Nealsoniibacteriota</taxon>
    </lineage>
</organism>
<reference evidence="2" key="1">
    <citation type="submission" date="2017-09" db="EMBL/GenBank/DDBJ databases">
        <title>Depth-based differentiation of microbial function through sediment-hosted aquifers and enrichment of novel symbionts in the deep terrestrial subsurface.</title>
        <authorList>
            <person name="Probst A.J."/>
            <person name="Ladd B."/>
            <person name="Jarett J.K."/>
            <person name="Geller-Mcgrath D.E."/>
            <person name="Sieber C.M.K."/>
            <person name="Emerson J.B."/>
            <person name="Anantharaman K."/>
            <person name="Thomas B.C."/>
            <person name="Malmstrom R."/>
            <person name="Stieglmeier M."/>
            <person name="Klingl A."/>
            <person name="Woyke T."/>
            <person name="Ryan C.M."/>
            <person name="Banfield J.F."/>
        </authorList>
    </citation>
    <scope>NUCLEOTIDE SEQUENCE [LARGE SCALE GENOMIC DNA]</scope>
</reference>
<proteinExistence type="predicted"/>
<dbReference type="InterPro" id="IPR027417">
    <property type="entry name" value="P-loop_NTPase"/>
</dbReference>
<dbReference type="GO" id="GO:0008817">
    <property type="term" value="F:corrinoid adenosyltransferase activity"/>
    <property type="evidence" value="ECO:0007669"/>
    <property type="project" value="InterPro"/>
</dbReference>
<keyword evidence="1" id="KW-0808">Transferase</keyword>
<evidence type="ECO:0000313" key="2">
    <source>
        <dbReference type="Proteomes" id="UP000231538"/>
    </source>
</evidence>
<sequence length="114" mass="12570">MNLKVLEPKEKVGLIIVITGHGKGKTTSALGIALRAIGYNMRVCIIEFMKGDIYSGEIDGIKRLSPNVELHLTGKGFCGIKGNPYPYKEHRANAQDALKLAKEKMLSKKFDILI</sequence>
<dbReference type="Proteomes" id="UP000231538">
    <property type="component" value="Unassembled WGS sequence"/>
</dbReference>
<dbReference type="Gene3D" id="3.40.50.300">
    <property type="entry name" value="P-loop containing nucleotide triphosphate hydrolases"/>
    <property type="match status" value="1"/>
</dbReference>
<name>A0A2M7UZK7_9BACT</name>
<evidence type="ECO:0000313" key="1">
    <source>
        <dbReference type="EMBL" id="PIZ89411.1"/>
    </source>
</evidence>